<proteinExistence type="predicted"/>
<dbReference type="EMBL" id="CP011509">
    <property type="protein sequence ID" value="AKJ06030.1"/>
    <property type="molecule type" value="Genomic_DNA"/>
</dbReference>
<keyword evidence="4" id="KW-1185">Reference proteome</keyword>
<dbReference type="RefSeq" id="WP_053067013.1">
    <property type="nucleotide sequence ID" value="NZ_CP011509.1"/>
</dbReference>
<organism evidence="1 3">
    <name type="scientific">Archangium gephyra</name>
    <dbReference type="NCBI Taxonomy" id="48"/>
    <lineage>
        <taxon>Bacteria</taxon>
        <taxon>Pseudomonadati</taxon>
        <taxon>Myxococcota</taxon>
        <taxon>Myxococcia</taxon>
        <taxon>Myxococcales</taxon>
        <taxon>Cystobacterineae</taxon>
        <taxon>Archangiaceae</taxon>
        <taxon>Archangium</taxon>
    </lineage>
</organism>
<dbReference type="Proteomes" id="UP000256345">
    <property type="component" value="Unassembled WGS sequence"/>
</dbReference>
<reference evidence="2 4" key="2">
    <citation type="submission" date="2018-08" db="EMBL/GenBank/DDBJ databases">
        <title>Genomic Encyclopedia of Archaeal and Bacterial Type Strains, Phase II (KMG-II): from individual species to whole genera.</title>
        <authorList>
            <person name="Goeker M."/>
        </authorList>
    </citation>
    <scope>NUCLEOTIDE SEQUENCE [LARGE SCALE GENOMIC DNA]</scope>
    <source>
        <strain evidence="2 4">DSM 2261</strain>
    </source>
</reference>
<dbReference type="Proteomes" id="UP000035579">
    <property type="component" value="Chromosome"/>
</dbReference>
<name>A0AAC8THN7_9BACT</name>
<evidence type="ECO:0000313" key="1">
    <source>
        <dbReference type="EMBL" id="AKJ06030.1"/>
    </source>
</evidence>
<dbReference type="PROSITE" id="PS51257">
    <property type="entry name" value="PROKAR_LIPOPROTEIN"/>
    <property type="match status" value="1"/>
</dbReference>
<evidence type="ECO:0008006" key="5">
    <source>
        <dbReference type="Google" id="ProtNLM"/>
    </source>
</evidence>
<dbReference type="EMBL" id="QUMU01000010">
    <property type="protein sequence ID" value="REG27218.1"/>
    <property type="molecule type" value="Genomic_DNA"/>
</dbReference>
<evidence type="ECO:0000313" key="2">
    <source>
        <dbReference type="EMBL" id="REG27218.1"/>
    </source>
</evidence>
<reference evidence="1 3" key="1">
    <citation type="submission" date="2015-05" db="EMBL/GenBank/DDBJ databases">
        <title>Genome assembly of Archangium gephyra DSM 2261.</title>
        <authorList>
            <person name="Sharma G."/>
            <person name="Subramanian S."/>
        </authorList>
    </citation>
    <scope>NUCLEOTIDE SEQUENCE [LARGE SCALE GENOMIC DNA]</scope>
    <source>
        <strain evidence="1 3">DSM 2261</strain>
    </source>
</reference>
<evidence type="ECO:0000313" key="4">
    <source>
        <dbReference type="Proteomes" id="UP000256345"/>
    </source>
</evidence>
<evidence type="ECO:0000313" key="3">
    <source>
        <dbReference type="Proteomes" id="UP000035579"/>
    </source>
</evidence>
<protein>
    <recommendedName>
        <fullName evidence="5">Lipoprotein</fullName>
    </recommendedName>
</protein>
<accession>A0AAC8THN7</accession>
<dbReference type="AlphaFoldDB" id="A0AAC8THN7"/>
<dbReference type="KEGG" id="age:AA314_07656"/>
<sequence length="251" mass="27005">MISRDTIRLSLGSVLTGLVLTACGGVSDSGLAPAEESLGTQQSALCTGLAVDGLSIDGISSYNYEVAGSGQFSMSTGANAVRMEYYLDGVLKSATEYSGNSGTWFFSSMLSTCGMHDFEVKAYPMVVDSAGNRTTCFENPSSDTASFEQYCSPTASLDCYRFDEYELVCHASASGGSHSFSQYLWRTDRRMTPTGSHIYSSWTADGSTVYFPCWFPEPRDPYYGTLSIQLKVVDSDGTVTPVVASSAFRCD</sequence>
<gene>
    <name evidence="1" type="ORF">AA314_07656</name>
    <name evidence="2" type="ORF">ATI61_110225</name>
</gene>